<comment type="subcellular location">
    <subcellularLocation>
        <location evidence="1">Membrane</location>
        <topology evidence="1">Multi-pass membrane protein</topology>
    </subcellularLocation>
</comment>
<dbReference type="InterPro" id="IPR012340">
    <property type="entry name" value="NA-bd_OB-fold"/>
</dbReference>
<dbReference type="PANTHER" id="PTHR33507">
    <property type="entry name" value="INNER MEMBRANE PROTEIN YBBJ"/>
    <property type="match status" value="1"/>
</dbReference>
<organism evidence="10 11">
    <name type="scientific">Shewanella sedimentimangrovi</name>
    <dbReference type="NCBI Taxonomy" id="2814293"/>
    <lineage>
        <taxon>Bacteria</taxon>
        <taxon>Pseudomonadati</taxon>
        <taxon>Pseudomonadota</taxon>
        <taxon>Gammaproteobacteria</taxon>
        <taxon>Alteromonadales</taxon>
        <taxon>Shewanellaceae</taxon>
        <taxon>Shewanella</taxon>
    </lineage>
</organism>
<dbReference type="RefSeq" id="WP_207381287.1">
    <property type="nucleotide sequence ID" value="NZ_CP071502.1"/>
</dbReference>
<reference evidence="10 11" key="1">
    <citation type="submission" date="2021-03" db="EMBL/GenBank/DDBJ databases">
        <title>Novel species identification of genus Shewanella.</title>
        <authorList>
            <person name="Liu G."/>
            <person name="Zhang Q."/>
        </authorList>
    </citation>
    <scope>NUCLEOTIDE SEQUENCE [LARGE SCALE GENOMIC DNA]</scope>
    <source>
        <strain evidence="10 11">FJAT-52962</strain>
    </source>
</reference>
<dbReference type="InterPro" id="IPR029045">
    <property type="entry name" value="ClpP/crotonase-like_dom_sf"/>
</dbReference>
<dbReference type="SUPFAM" id="SSF52096">
    <property type="entry name" value="ClpP/crotonase"/>
    <property type="match status" value="1"/>
</dbReference>
<dbReference type="InterPro" id="IPR056739">
    <property type="entry name" value="NfeD_membrane"/>
</dbReference>
<evidence type="ECO:0000259" key="8">
    <source>
        <dbReference type="Pfam" id="PF24961"/>
    </source>
</evidence>
<dbReference type="Gene3D" id="2.40.50.140">
    <property type="entry name" value="Nucleic acid-binding proteins"/>
    <property type="match status" value="1"/>
</dbReference>
<dbReference type="Proteomes" id="UP000663207">
    <property type="component" value="Chromosome"/>
</dbReference>
<dbReference type="SUPFAM" id="SSF141322">
    <property type="entry name" value="NfeD domain-like"/>
    <property type="match status" value="1"/>
</dbReference>
<dbReference type="PANTHER" id="PTHR33507:SF4">
    <property type="entry name" value="NODULATION COMPETITIVENESS PROTEIN NFED"/>
    <property type="match status" value="1"/>
</dbReference>
<dbReference type="InterPro" id="IPR056738">
    <property type="entry name" value="NfeD1b_N"/>
</dbReference>
<evidence type="ECO:0000313" key="10">
    <source>
        <dbReference type="EMBL" id="QSX38163.1"/>
    </source>
</evidence>
<feature type="compositionally biased region" description="Basic and acidic residues" evidence="5">
    <location>
        <begin position="167"/>
        <end position="176"/>
    </location>
</feature>
<sequence length="475" mass="50329">MFRRLQHPSASHQGLNCYLARLLGLLLAVLLLLPGPSYSEPQPQSQSQSQSQSPAPVLRLEVSGAIGPGVSDYLTRTMARAAEQTERPQLLLITLDTPGGLVSSLRDINQAILASPIPVACFVYPEGARAASAGTYMLYACHVAAMAPATSLGAATPVQLGPPGGQDQKESSEPSDMERKILNDAIAYIRTLAQLRGRNADWGEKAVREAATATASEALELGVIDLVAANPRALLDALDGRKFTLGAEVHTLNTRGAEILDASPDWRAKFINTITNPNVAYVLMLLGVYGLLLEFYSPGIGVSGVVGAICLLLAMFALQMLPVSYAGGALLLLGIGLLVAESLVPSFGILGFGGIVAFVLGSIFLIDSEIDAFRIAWPVILTFTLASFVFFLVVLTFVLKNRRRAAVTGLEAMVGQQALVLGGFPGEGEVMFMGERWNGHSSVPLAPGDLVRVDGIEGLVLELSPMNKPKGEQNE</sequence>
<dbReference type="InterPro" id="IPR052165">
    <property type="entry name" value="Membrane_assoc_protease"/>
</dbReference>
<evidence type="ECO:0000313" key="11">
    <source>
        <dbReference type="Proteomes" id="UP000663207"/>
    </source>
</evidence>
<keyword evidence="3 6" id="KW-1133">Transmembrane helix</keyword>
<evidence type="ECO:0000256" key="6">
    <source>
        <dbReference type="SAM" id="Phobius"/>
    </source>
</evidence>
<feature type="domain" description="NfeD1b N-terminal" evidence="9">
    <location>
        <begin position="61"/>
        <end position="239"/>
    </location>
</feature>
<gene>
    <name evidence="10" type="ORF">JYB85_04880</name>
</gene>
<keyword evidence="11" id="KW-1185">Reference proteome</keyword>
<feature type="transmembrane region" description="Helical" evidence="6">
    <location>
        <begin position="372"/>
        <end position="399"/>
    </location>
</feature>
<dbReference type="Gene3D" id="3.90.226.10">
    <property type="entry name" value="2-enoyl-CoA Hydratase, Chain A, domain 1"/>
    <property type="match status" value="1"/>
</dbReference>
<keyword evidence="2 6" id="KW-0812">Transmembrane</keyword>
<dbReference type="Pfam" id="PF25145">
    <property type="entry name" value="NfeD1b_N"/>
    <property type="match status" value="1"/>
</dbReference>
<evidence type="ECO:0000256" key="5">
    <source>
        <dbReference type="SAM" id="MobiDB-lite"/>
    </source>
</evidence>
<proteinExistence type="predicted"/>
<name>A0ABX7R2Z3_9GAMM</name>
<evidence type="ECO:0000256" key="4">
    <source>
        <dbReference type="ARBA" id="ARBA00023136"/>
    </source>
</evidence>
<evidence type="ECO:0000259" key="7">
    <source>
        <dbReference type="Pfam" id="PF01957"/>
    </source>
</evidence>
<protein>
    <submittedName>
        <fullName evidence="10">Nodulation protein NfeD</fullName>
    </submittedName>
</protein>
<feature type="domain" description="NfeD-like C-terminal" evidence="7">
    <location>
        <begin position="411"/>
        <end position="462"/>
    </location>
</feature>
<dbReference type="EMBL" id="CP071502">
    <property type="protein sequence ID" value="QSX38163.1"/>
    <property type="molecule type" value="Genomic_DNA"/>
</dbReference>
<evidence type="ECO:0000256" key="2">
    <source>
        <dbReference type="ARBA" id="ARBA00022692"/>
    </source>
</evidence>
<evidence type="ECO:0000256" key="3">
    <source>
        <dbReference type="ARBA" id="ARBA00022989"/>
    </source>
</evidence>
<keyword evidence="4 6" id="KW-0472">Membrane</keyword>
<dbReference type="InterPro" id="IPR002810">
    <property type="entry name" value="NfeD-like_C"/>
</dbReference>
<feature type="transmembrane region" description="Helical" evidence="6">
    <location>
        <begin position="347"/>
        <end position="366"/>
    </location>
</feature>
<evidence type="ECO:0000259" key="9">
    <source>
        <dbReference type="Pfam" id="PF25145"/>
    </source>
</evidence>
<accession>A0ABX7R2Z3</accession>
<feature type="transmembrane region" description="Helical" evidence="6">
    <location>
        <begin position="274"/>
        <end position="292"/>
    </location>
</feature>
<feature type="region of interest" description="Disordered" evidence="5">
    <location>
        <begin position="157"/>
        <end position="176"/>
    </location>
</feature>
<feature type="domain" description="NfeD integral membrane" evidence="8">
    <location>
        <begin position="278"/>
        <end position="394"/>
    </location>
</feature>
<dbReference type="Pfam" id="PF24961">
    <property type="entry name" value="NfeD_membrane"/>
    <property type="match status" value="1"/>
</dbReference>
<dbReference type="CDD" id="cd07020">
    <property type="entry name" value="Clp_protease_NfeD_1"/>
    <property type="match status" value="1"/>
</dbReference>
<feature type="transmembrane region" description="Helical" evidence="6">
    <location>
        <begin position="323"/>
        <end position="340"/>
    </location>
</feature>
<evidence type="ECO:0000256" key="1">
    <source>
        <dbReference type="ARBA" id="ARBA00004141"/>
    </source>
</evidence>
<dbReference type="Pfam" id="PF01957">
    <property type="entry name" value="NfeD"/>
    <property type="match status" value="1"/>
</dbReference>